<dbReference type="AlphaFoldDB" id="A0A7I7P3Z3"/>
<dbReference type="EMBL" id="AP022582">
    <property type="protein sequence ID" value="BBY03419.1"/>
    <property type="molecule type" value="Genomic_DNA"/>
</dbReference>
<protein>
    <recommendedName>
        <fullName evidence="4">DUF5666 domain-containing protein</fullName>
    </recommendedName>
</protein>
<feature type="region of interest" description="Disordered" evidence="1">
    <location>
        <begin position="148"/>
        <end position="169"/>
    </location>
</feature>
<sequence>MSAKHRMIPTPQQSRPADPAVRRGAGVATVCDVVSASTLCAAALTALVLNAPHNDRRTVEASQEPPPASQPVRQEGTVIAVSAGSVTARSANGYTQTYLVTPNTTFIAHGGGQPATAITHFTVNDHIEIVGTIQDGTALATAVADRDAGHGDGPPMDYLDGQIVPAGRT</sequence>
<dbReference type="Proteomes" id="UP000466632">
    <property type="component" value="Chromosome"/>
</dbReference>
<dbReference type="RefSeq" id="WP_163682929.1">
    <property type="nucleotide sequence ID" value="NZ_AP022582.1"/>
</dbReference>
<proteinExistence type="predicted"/>
<keyword evidence="3" id="KW-1185">Reference proteome</keyword>
<gene>
    <name evidence="2" type="ORF">MSEO_39180</name>
</gene>
<dbReference type="KEGG" id="mseo:MSEO_39180"/>
<evidence type="ECO:0000313" key="2">
    <source>
        <dbReference type="EMBL" id="BBY03419.1"/>
    </source>
</evidence>
<accession>A0A7I7P3Z3</accession>
<evidence type="ECO:0008006" key="4">
    <source>
        <dbReference type="Google" id="ProtNLM"/>
    </source>
</evidence>
<evidence type="ECO:0000256" key="1">
    <source>
        <dbReference type="SAM" id="MobiDB-lite"/>
    </source>
</evidence>
<evidence type="ECO:0000313" key="3">
    <source>
        <dbReference type="Proteomes" id="UP000466632"/>
    </source>
</evidence>
<organism evidence="2 3">
    <name type="scientific">Mycobacterium seoulense</name>
    <dbReference type="NCBI Taxonomy" id="386911"/>
    <lineage>
        <taxon>Bacteria</taxon>
        <taxon>Bacillati</taxon>
        <taxon>Actinomycetota</taxon>
        <taxon>Actinomycetes</taxon>
        <taxon>Mycobacteriales</taxon>
        <taxon>Mycobacteriaceae</taxon>
        <taxon>Mycobacterium</taxon>
    </lineage>
</organism>
<feature type="region of interest" description="Disordered" evidence="1">
    <location>
        <begin position="1"/>
        <end position="21"/>
    </location>
</feature>
<reference evidence="2 3" key="1">
    <citation type="journal article" date="2019" name="Emerg. Microbes Infect.">
        <title>Comprehensive subspecies identification of 175 nontuberculous mycobacteria species based on 7547 genomic profiles.</title>
        <authorList>
            <person name="Matsumoto Y."/>
            <person name="Kinjo T."/>
            <person name="Motooka D."/>
            <person name="Nabeya D."/>
            <person name="Jung N."/>
            <person name="Uechi K."/>
            <person name="Horii T."/>
            <person name="Iida T."/>
            <person name="Fujita J."/>
            <person name="Nakamura S."/>
        </authorList>
    </citation>
    <scope>NUCLEOTIDE SEQUENCE [LARGE SCALE GENOMIC DNA]</scope>
    <source>
        <strain evidence="2 3">JCM 16018</strain>
    </source>
</reference>
<name>A0A7I7P3Z3_9MYCO</name>